<keyword evidence="1" id="KW-1133">Transmembrane helix</keyword>
<reference evidence="3" key="1">
    <citation type="submission" date="2016-08" db="EMBL/GenBank/DDBJ databases">
        <authorList>
            <person name="Varghese N."/>
            <person name="Submissions Spin"/>
        </authorList>
    </citation>
    <scope>NUCLEOTIDE SEQUENCE [LARGE SCALE GENOMIC DNA]</scope>
    <source>
        <strain evidence="3">R-53248</strain>
    </source>
</reference>
<gene>
    <name evidence="2" type="ORF">GA0061081_11053</name>
</gene>
<sequence length="73" mass="8918">MYEWDLVNIFYFLLRVIFVYAPMHFWYFYLSLLIVGIILVKSSKNKFSYGLGIFSIMFIVFSYVYSIVFWIKL</sequence>
<proteinExistence type="predicted"/>
<dbReference type="AlphaFoldDB" id="A0A1C4CRM2"/>
<keyword evidence="1" id="KW-0812">Transmembrane</keyword>
<feature type="transmembrane region" description="Helical" evidence="1">
    <location>
        <begin position="12"/>
        <end position="40"/>
    </location>
</feature>
<keyword evidence="1" id="KW-0472">Membrane</keyword>
<dbReference type="Proteomes" id="UP000199670">
    <property type="component" value="Unassembled WGS sequence"/>
</dbReference>
<feature type="transmembrane region" description="Helical" evidence="1">
    <location>
        <begin position="47"/>
        <end position="71"/>
    </location>
</feature>
<evidence type="ECO:0000313" key="2">
    <source>
        <dbReference type="EMBL" id="SCC21611.1"/>
    </source>
</evidence>
<dbReference type="EMBL" id="FMAQ01000010">
    <property type="protein sequence ID" value="SCC21611.1"/>
    <property type="molecule type" value="Genomic_DNA"/>
</dbReference>
<keyword evidence="3" id="KW-1185">Reference proteome</keyword>
<organism evidence="2 3">
    <name type="scientific">Gilliamella bombicola</name>
    <dbReference type="NCBI Taxonomy" id="1798182"/>
    <lineage>
        <taxon>Bacteria</taxon>
        <taxon>Pseudomonadati</taxon>
        <taxon>Pseudomonadota</taxon>
        <taxon>Gammaproteobacteria</taxon>
        <taxon>Orbales</taxon>
        <taxon>Orbaceae</taxon>
        <taxon>Gilliamella</taxon>
    </lineage>
</organism>
<name>A0A1C4CRM2_9GAMM</name>
<protein>
    <submittedName>
        <fullName evidence="2">Uncharacterized protein</fullName>
    </submittedName>
</protein>
<accession>A0A1C4CRM2</accession>
<evidence type="ECO:0000313" key="3">
    <source>
        <dbReference type="Proteomes" id="UP000199670"/>
    </source>
</evidence>
<evidence type="ECO:0000256" key="1">
    <source>
        <dbReference type="SAM" id="Phobius"/>
    </source>
</evidence>